<dbReference type="eggNOG" id="KOG1075">
    <property type="taxonomic scope" value="Eukaryota"/>
</dbReference>
<feature type="region of interest" description="Disordered" evidence="1">
    <location>
        <begin position="278"/>
        <end position="381"/>
    </location>
</feature>
<evidence type="ECO:0000313" key="3">
    <source>
        <dbReference type="RefSeq" id="XP_009761814.1"/>
    </source>
</evidence>
<feature type="compositionally biased region" description="Low complexity" evidence="1">
    <location>
        <begin position="282"/>
        <end position="295"/>
    </location>
</feature>
<organism evidence="2 3">
    <name type="scientific">Nicotiana sylvestris</name>
    <name type="common">Wood tobacco</name>
    <name type="synonym">South American tobacco</name>
    <dbReference type="NCBI Taxonomy" id="4096"/>
    <lineage>
        <taxon>Eukaryota</taxon>
        <taxon>Viridiplantae</taxon>
        <taxon>Streptophyta</taxon>
        <taxon>Embryophyta</taxon>
        <taxon>Tracheophyta</taxon>
        <taxon>Spermatophyta</taxon>
        <taxon>Magnoliopsida</taxon>
        <taxon>eudicotyledons</taxon>
        <taxon>Gunneridae</taxon>
        <taxon>Pentapetalae</taxon>
        <taxon>asterids</taxon>
        <taxon>lamiids</taxon>
        <taxon>Solanales</taxon>
        <taxon>Solanaceae</taxon>
        <taxon>Nicotianoideae</taxon>
        <taxon>Nicotianeae</taxon>
        <taxon>Nicotiana</taxon>
    </lineage>
</organism>
<protein>
    <submittedName>
        <fullName evidence="3">Uncharacterized protein LOC104213944</fullName>
    </submittedName>
</protein>
<feature type="compositionally biased region" description="Polar residues" evidence="1">
    <location>
        <begin position="148"/>
        <end position="177"/>
    </location>
</feature>
<dbReference type="SUPFAM" id="SSF56219">
    <property type="entry name" value="DNase I-like"/>
    <property type="match status" value="1"/>
</dbReference>
<gene>
    <name evidence="3" type="primary">LOC104213944</name>
</gene>
<feature type="region of interest" description="Disordered" evidence="1">
    <location>
        <begin position="148"/>
        <end position="201"/>
    </location>
</feature>
<reference evidence="2" key="1">
    <citation type="journal article" date="2013" name="Genome Biol.">
        <title>Reference genomes and transcriptomes of Nicotiana sylvestris and Nicotiana tomentosiformis.</title>
        <authorList>
            <person name="Sierro N."/>
            <person name="Battey J.N."/>
            <person name="Ouadi S."/>
            <person name="Bovet L."/>
            <person name="Goepfert S."/>
            <person name="Bakaher N."/>
            <person name="Peitsch M.C."/>
            <person name="Ivanov N.V."/>
        </authorList>
    </citation>
    <scope>NUCLEOTIDE SEQUENCE [LARGE SCALE GENOMIC DNA]</scope>
</reference>
<dbReference type="InterPro" id="IPR036691">
    <property type="entry name" value="Endo/exonu/phosph_ase_sf"/>
</dbReference>
<reference evidence="3" key="2">
    <citation type="submission" date="2025-08" db="UniProtKB">
        <authorList>
            <consortium name="RefSeq"/>
        </authorList>
    </citation>
    <scope>IDENTIFICATION</scope>
    <source>
        <tissue evidence="3">Leaf</tissue>
    </source>
</reference>
<accession>A0A1U7VHM8</accession>
<keyword evidence="2" id="KW-1185">Reference proteome</keyword>
<feature type="non-terminal residue" evidence="3">
    <location>
        <position position="536"/>
    </location>
</feature>
<name>A0A1U7VHM8_NICSY</name>
<evidence type="ECO:0000256" key="1">
    <source>
        <dbReference type="SAM" id="MobiDB-lite"/>
    </source>
</evidence>
<dbReference type="Proteomes" id="UP000189701">
    <property type="component" value="Unplaced"/>
</dbReference>
<dbReference type="RefSeq" id="XP_009761814.1">
    <property type="nucleotide sequence ID" value="XM_009763512.1"/>
</dbReference>
<sequence>MLRALQGGPWFVNGSYLSLQRWSPNFVATEARSHITAVWVRLPNLPTEFYDGFILQKIGNKIGKLVKIDACTSATIKGRYARCLEILMDSPVRSYIYIGKHMQLIQYEWKHFLCKNCCRLGHTKSSCPYAKIDSKIPISMEQSTMQYDNHATNSSISQEKTKAHPNSQLPASISHEQPSSSNPKPPPPLLHFSIPQEPPTSIVVGDGPHRRCNLLQYDDQWLGDCPSHSKLSISSTISIGGNAPCNELLCELNLAQPNLTPCSTKSQPHSNLRNAKLMESASSQSTTNNTSSTSQPPILFTKGANHTQPNIHDMGNLAPPQSVTTSGGGSNPHARKYPSQRSPSSAKLDSRGGGLRPPLPRASNRICKSRRSKSTSIQGNAGQEIHLQLSDGTIQVLHGHPSPQDPIVGKHAIILVPYLRRNPPLSPEEGMNVINPTILPMNKHARIILWNVRGANNDTFRRHFKDLMDTHRPCVVTLLETRMISHAPLLNDHDFTNMIEVPAKGQVGGLVILWNTKTVNVHRFTRRDQAIHAMIE</sequence>
<evidence type="ECO:0000313" key="2">
    <source>
        <dbReference type="Proteomes" id="UP000189701"/>
    </source>
</evidence>
<proteinExistence type="predicted"/>
<dbReference type="PANTHER" id="PTHR35218:SF9">
    <property type="entry name" value="ENDONUCLEASE_EXONUCLEASE_PHOSPHATASE DOMAIN-CONTAINING PROTEIN"/>
    <property type="match status" value="1"/>
</dbReference>
<dbReference type="PANTHER" id="PTHR35218">
    <property type="entry name" value="RNASE H DOMAIN-CONTAINING PROTEIN"/>
    <property type="match status" value="1"/>
</dbReference>
<dbReference type="AlphaFoldDB" id="A0A1U7VHM8"/>
<dbReference type="Gene3D" id="3.60.10.10">
    <property type="entry name" value="Endonuclease/exonuclease/phosphatase"/>
    <property type="match status" value="1"/>
</dbReference>